<sequence>MVAVEGSAADFFVHLRLGAFKAYTARCGPASSGAAISDEITLAKKYSLDSLFIANGYT</sequence>
<keyword evidence="2" id="KW-1185">Reference proteome</keyword>
<dbReference type="RefSeq" id="WP_198718997.1">
    <property type="nucleotide sequence ID" value="NZ_JAEIKU010000006.1"/>
</dbReference>
<name>A0ABS0UCY1_9PSED</name>
<dbReference type="Proteomes" id="UP000648914">
    <property type="component" value="Unassembled WGS sequence"/>
</dbReference>
<reference evidence="1 2" key="1">
    <citation type="submission" date="2020-12" db="EMBL/GenBank/DDBJ databases">
        <title>Comparative genomic insights into the epidemiology and virulence of plant pathogenic Pseudomonads from Turkey.</title>
        <authorList>
            <person name="Dillon M."/>
            <person name="Ruiz-Bedoya T."/>
            <person name="Bendalovic-Torma C."/>
            <person name="Guttman K.M."/>
            <person name="Kwak H."/>
            <person name="Middleton M.A."/>
            <person name="Wang P.W."/>
            <person name="Horuz S."/>
            <person name="Aysan Y."/>
            <person name="Guttman D.S."/>
        </authorList>
    </citation>
    <scope>NUCLEOTIDE SEQUENCE [LARGE SCALE GENOMIC DNA]</scope>
    <source>
        <strain evidence="1 2">S5_IA_2b</strain>
    </source>
</reference>
<proteinExistence type="predicted"/>
<accession>A0ABS0UCY1</accession>
<evidence type="ECO:0000313" key="1">
    <source>
        <dbReference type="EMBL" id="MBI6563436.1"/>
    </source>
</evidence>
<comment type="caution">
    <text evidence="1">The sequence shown here is derived from an EMBL/GenBank/DDBJ whole genome shotgun (WGS) entry which is preliminary data.</text>
</comment>
<organism evidence="1 2">
    <name type="scientific">Pseudomonas synxantha</name>
    <dbReference type="NCBI Taxonomy" id="47883"/>
    <lineage>
        <taxon>Bacteria</taxon>
        <taxon>Pseudomonadati</taxon>
        <taxon>Pseudomonadota</taxon>
        <taxon>Gammaproteobacteria</taxon>
        <taxon>Pseudomonadales</taxon>
        <taxon>Pseudomonadaceae</taxon>
        <taxon>Pseudomonas</taxon>
    </lineage>
</organism>
<protein>
    <submittedName>
        <fullName evidence="1">Uncharacterized protein</fullName>
    </submittedName>
</protein>
<dbReference type="EMBL" id="JAEILG010000010">
    <property type="protein sequence ID" value="MBI6563436.1"/>
    <property type="molecule type" value="Genomic_DNA"/>
</dbReference>
<evidence type="ECO:0000313" key="2">
    <source>
        <dbReference type="Proteomes" id="UP000648914"/>
    </source>
</evidence>
<gene>
    <name evidence="1" type="ORF">YA0852_04795</name>
</gene>